<feature type="transmembrane region" description="Helical" evidence="6">
    <location>
        <begin position="87"/>
        <end position="107"/>
    </location>
</feature>
<dbReference type="Proteomes" id="UP000006073">
    <property type="component" value="Unassembled WGS sequence"/>
</dbReference>
<dbReference type="InterPro" id="IPR050189">
    <property type="entry name" value="MFS_Efflux_Transporters"/>
</dbReference>
<feature type="domain" description="Major facilitator superfamily (MFS) profile" evidence="7">
    <location>
        <begin position="1"/>
        <end position="382"/>
    </location>
</feature>
<feature type="transmembrane region" description="Helical" evidence="6">
    <location>
        <begin position="327"/>
        <end position="347"/>
    </location>
</feature>
<dbReference type="InterPro" id="IPR011701">
    <property type="entry name" value="MFS"/>
</dbReference>
<dbReference type="AlphaFoldDB" id="S2D8T0"/>
<keyword evidence="2" id="KW-1003">Cell membrane</keyword>
<proteinExistence type="predicted"/>
<dbReference type="GO" id="GO:0022857">
    <property type="term" value="F:transmembrane transporter activity"/>
    <property type="evidence" value="ECO:0007669"/>
    <property type="project" value="InterPro"/>
</dbReference>
<evidence type="ECO:0000256" key="6">
    <source>
        <dbReference type="SAM" id="Phobius"/>
    </source>
</evidence>
<dbReference type="Pfam" id="PF07690">
    <property type="entry name" value="MFS_1"/>
    <property type="match status" value="2"/>
</dbReference>
<evidence type="ECO:0000256" key="3">
    <source>
        <dbReference type="ARBA" id="ARBA00022692"/>
    </source>
</evidence>
<evidence type="ECO:0000256" key="1">
    <source>
        <dbReference type="ARBA" id="ARBA00004651"/>
    </source>
</evidence>
<dbReference type="InterPro" id="IPR020846">
    <property type="entry name" value="MFS_dom"/>
</dbReference>
<feature type="transmembrane region" description="Helical" evidence="6">
    <location>
        <begin position="24"/>
        <end position="42"/>
    </location>
</feature>
<evidence type="ECO:0000256" key="2">
    <source>
        <dbReference type="ARBA" id="ARBA00022475"/>
    </source>
</evidence>
<dbReference type="GO" id="GO:0005886">
    <property type="term" value="C:plasma membrane"/>
    <property type="evidence" value="ECO:0007669"/>
    <property type="project" value="UniProtKB-SubCell"/>
</dbReference>
<dbReference type="NCBIfam" id="TIGR00897">
    <property type="entry name" value="2A0118"/>
    <property type="match status" value="1"/>
</dbReference>
<evidence type="ECO:0000259" key="7">
    <source>
        <dbReference type="PROSITE" id="PS50850"/>
    </source>
</evidence>
<feature type="transmembrane region" description="Helical" evidence="6">
    <location>
        <begin position="293"/>
        <end position="315"/>
    </location>
</feature>
<feature type="transmembrane region" description="Helical" evidence="6">
    <location>
        <begin position="119"/>
        <end position="137"/>
    </location>
</feature>
<organism evidence="8 9">
    <name type="scientific">Indibacter alkaliphilus (strain CCUG 57479 / KCTC 22604 / LW1)</name>
    <dbReference type="NCBI Taxonomy" id="1189612"/>
    <lineage>
        <taxon>Bacteria</taxon>
        <taxon>Pseudomonadati</taxon>
        <taxon>Bacteroidota</taxon>
        <taxon>Cytophagia</taxon>
        <taxon>Cytophagales</taxon>
        <taxon>Cyclobacteriaceae</taxon>
    </lineage>
</organism>
<feature type="transmembrane region" description="Helical" evidence="6">
    <location>
        <begin position="267"/>
        <end position="287"/>
    </location>
</feature>
<dbReference type="CDD" id="cd17337">
    <property type="entry name" value="MFS_CsbX"/>
    <property type="match status" value="1"/>
</dbReference>
<dbReference type="PANTHER" id="PTHR43124">
    <property type="entry name" value="PURINE EFFLUX PUMP PBUE"/>
    <property type="match status" value="1"/>
</dbReference>
<dbReference type="eggNOG" id="COG2814">
    <property type="taxonomic scope" value="Bacteria"/>
</dbReference>
<evidence type="ECO:0000313" key="9">
    <source>
        <dbReference type="Proteomes" id="UP000006073"/>
    </source>
</evidence>
<dbReference type="OrthoDB" id="3522477at2"/>
<feature type="transmembrane region" description="Helical" evidence="6">
    <location>
        <begin position="239"/>
        <end position="258"/>
    </location>
</feature>
<protein>
    <submittedName>
        <fullName evidence="8">Alpha-ketoglutarate permease</fullName>
    </submittedName>
</protein>
<dbReference type="PROSITE" id="PS50850">
    <property type="entry name" value="MFS"/>
    <property type="match status" value="1"/>
</dbReference>
<keyword evidence="5 6" id="KW-0472">Membrane</keyword>
<evidence type="ECO:0000256" key="5">
    <source>
        <dbReference type="ARBA" id="ARBA00023136"/>
    </source>
</evidence>
<keyword evidence="3 6" id="KW-0812">Transmembrane</keyword>
<sequence>MMGDGVEQGWLSPFLKDSGMEMDFSATLFTVYGISIALSSWLSGLFSESLGTKLTMVLGTILFIIGTAIFVGFGLPHENYILMLTGYAIRGFGYPLFAYSFLIWISYVCPKQQLGRAMGWFWFVFTGGLNVLGAYYSTWSIPILGYFGTLWSSLFWVVSGTLILFFIKGDDNRNTGDPNQVRPDMLALLNSFKVFLGNKKIFIGGIVRMINTTAQFAFPVFLPIYFVEFGLSLNDWLQIWGTIFLVNILFNLIFGFVGDRFGWKNTVIWFGGVGCFLSTLLFCFSPFLFGADFWIILAFGSLWGACLAGYVPLSALLPSLVNEQKGLAVSVLNLGAGLSVFMGPVLVRCFYSMVGPEGMVLILAFLYLLSAFMAKYLRMEETQSKKKGRREVLLTK</sequence>
<dbReference type="InterPro" id="IPR036259">
    <property type="entry name" value="MFS_trans_sf"/>
</dbReference>
<dbReference type="SUPFAM" id="SSF103473">
    <property type="entry name" value="MFS general substrate transporter"/>
    <property type="match status" value="1"/>
</dbReference>
<feature type="transmembrane region" description="Helical" evidence="6">
    <location>
        <begin position="359"/>
        <end position="377"/>
    </location>
</feature>
<evidence type="ECO:0000256" key="4">
    <source>
        <dbReference type="ARBA" id="ARBA00022989"/>
    </source>
</evidence>
<evidence type="ECO:0000313" key="8">
    <source>
        <dbReference type="EMBL" id="EOZ95334.1"/>
    </source>
</evidence>
<feature type="transmembrane region" description="Helical" evidence="6">
    <location>
        <begin position="201"/>
        <end position="227"/>
    </location>
</feature>
<name>S2D8T0_INDAL</name>
<dbReference type="Gene3D" id="1.20.1250.20">
    <property type="entry name" value="MFS general substrate transporter like domains"/>
    <property type="match status" value="2"/>
</dbReference>
<keyword evidence="4 6" id="KW-1133">Transmembrane helix</keyword>
<dbReference type="EMBL" id="ALWO02000038">
    <property type="protein sequence ID" value="EOZ95334.1"/>
    <property type="molecule type" value="Genomic_DNA"/>
</dbReference>
<feature type="transmembrane region" description="Helical" evidence="6">
    <location>
        <begin position="143"/>
        <end position="167"/>
    </location>
</feature>
<dbReference type="STRING" id="1189612.A33Q_3254"/>
<feature type="transmembrane region" description="Helical" evidence="6">
    <location>
        <begin position="54"/>
        <end position="75"/>
    </location>
</feature>
<comment type="caution">
    <text evidence="8">The sequence shown here is derived from an EMBL/GenBank/DDBJ whole genome shotgun (WGS) entry which is preliminary data.</text>
</comment>
<dbReference type="InterPro" id="IPR004748">
    <property type="entry name" value="Polyol_permease-like"/>
</dbReference>
<gene>
    <name evidence="8" type="ORF">A33Q_3254</name>
</gene>
<dbReference type="PANTHER" id="PTHR43124:SF3">
    <property type="entry name" value="CHLORAMPHENICOL EFFLUX PUMP RV0191"/>
    <property type="match status" value="1"/>
</dbReference>
<reference evidence="8 9" key="1">
    <citation type="journal article" date="2013" name="Genome Announc.">
        <title>Draft Genome Sequence of Indibacter alkaliphilus Strain LW1T, Isolated from Lonar Lake, a Haloalkaline Lake in the Buldana District of Maharashtra, India.</title>
        <authorList>
            <person name="Singh A."/>
            <person name="Kumar Jangir P."/>
            <person name="Sharma R."/>
            <person name="Singh A."/>
            <person name="Kumar Pinnaka A."/>
            <person name="Shivaji S."/>
        </authorList>
    </citation>
    <scope>NUCLEOTIDE SEQUENCE [LARGE SCALE GENOMIC DNA]</scope>
    <source>
        <strain evidence="9">CCUG 57479 / KCTC 22604 / LW1</strain>
    </source>
</reference>
<comment type="subcellular location">
    <subcellularLocation>
        <location evidence="1">Cell membrane</location>
        <topology evidence="1">Multi-pass membrane protein</topology>
    </subcellularLocation>
</comment>
<keyword evidence="9" id="KW-1185">Reference proteome</keyword>
<accession>S2D8T0</accession>